<evidence type="ECO:0000313" key="12">
    <source>
        <dbReference type="EMBL" id="KAK6763437.1"/>
    </source>
</evidence>
<evidence type="ECO:0000256" key="3">
    <source>
        <dbReference type="ARBA" id="ARBA00022692"/>
    </source>
</evidence>
<dbReference type="InterPro" id="IPR050401">
    <property type="entry name" value="Cyclic_nucleotide_synthase"/>
</dbReference>
<evidence type="ECO:0000256" key="10">
    <source>
        <dbReference type="RuleBase" id="RU000405"/>
    </source>
</evidence>
<dbReference type="Proteomes" id="UP001303046">
    <property type="component" value="Unassembled WGS sequence"/>
</dbReference>
<dbReference type="InterPro" id="IPR041426">
    <property type="entry name" value="Mos1_HTH"/>
</dbReference>
<dbReference type="InterPro" id="IPR001054">
    <property type="entry name" value="A/G_cyclase"/>
</dbReference>
<dbReference type="Pfam" id="PF17906">
    <property type="entry name" value="HTH_48"/>
    <property type="match status" value="1"/>
</dbReference>
<evidence type="ECO:0000256" key="6">
    <source>
        <dbReference type="ARBA" id="ARBA00023136"/>
    </source>
</evidence>
<keyword evidence="6" id="KW-0472">Membrane</keyword>
<sequence>MAGLKDDECRRKFRQRVSIHVGVWTRKKLSDADSSTKCIQDAARETLPVLLPRKKFAFAPAETKSTYNSLQQDRDNEWTSRAIEFEKEWEDRNTRKAYALLKQYSGKMKRFSPVLNTANGVAVGEATLPIWKEHFKTLLNRLAPSAPELEHVRRPTYVVNEEPPTESEVLVCIQKMKDRKSGGEDGISAEMLKYLPPSSIREMTRIILSMWIHERIPDSWRHAIIIPLHKKLSVTALRRIIEIWQRYSKSMQLAFQDFEAAFDSPHRGRLLCADGVSGKFVRLLDDNNQRTTAALRTPAGCTTPFEVVTGVRQGAVAGPFLFNFAIDDIMRRTVDQCPADIVLAPSGPRTGIRVDGQPIELVDEFCHLGCTLKNNGSYARDVQQRCAKATPAFNSLMKCLWSTPITNEVKLRVNLTAIRPIMMYGSETWAAPSTVMERLDCTERKLFRRLLGYFWPRVCHNEHLYAEIDGDRKFWTGHSASNRQFRRDVRFRRIWNSDEWIDSVQALAEDREGWSELCSRAAHEREDAGLEMEYPGGRNQHFRHLLFFAFHRGQKAAEAARDICKVHGEGAIGKSTARKWFANFKNGDFNVDDSARCGRPSDLDEERLTALLKENGMSRPHVAQVVKAAFQELEWEVLQHPPYSPDLAPTDYHLFRSLSNHMRGVTFDNEEDLENWLNDFFDTRPDNFWRNGINKLHDVYKVETIGDAYMVVGGVPDPCDNHSERVLNVSIGMLMESKLVLSPITHKPIKIRVGVHAGPVVAGVVGMKMPRYCLFGDSVNVANKMESCGIPVKIHVSEPAKSNALRTNQNFVFIDRGLTDIKGKGVMYTYFLERNDRKSVWELCARPRTGEQTIDGYMELHDSSIYQEDGPITHVAAKVGRVRLRNSASPTVFAGAFTTQLLLFETSVQLRKRLPNVGLLRTFMQQECASVCSCISLTKASKIEPFYGAMKNKEAQHQYKDSTPTKIIKKVNHVGEDTKPQEKAVICELHSVRKTKGSSNTFLPAGELTPTTFISPLLKTQKYVCTRLDRNKCKKKICRRVQLEVWDVEGQSMSLSLLIHDVLTKSFGTPPIREEDVKFIRKLILPIKLTREKSTVQPLALLGCDQLWLLIRDDQSQLHLPSGLHLLPSRLGHLLTGQLHRPLNESNNQDELDKWKGYWTLDGQANVVSS</sequence>
<dbReference type="Gene3D" id="1.10.10.1450">
    <property type="match status" value="1"/>
</dbReference>
<evidence type="ECO:0000256" key="9">
    <source>
        <dbReference type="ARBA" id="ARBA00023239"/>
    </source>
</evidence>
<accession>A0ABR1EL87</accession>
<dbReference type="PANTHER" id="PTHR11920:SF335">
    <property type="entry name" value="GUANYLATE CYCLASE"/>
    <property type="match status" value="1"/>
</dbReference>
<protein>
    <recommendedName>
        <fullName evidence="11">Guanylate cyclase domain-containing protein</fullName>
    </recommendedName>
</protein>
<dbReference type="CDD" id="cd07302">
    <property type="entry name" value="CHD"/>
    <property type="match status" value="1"/>
</dbReference>
<dbReference type="SUPFAM" id="SSF55073">
    <property type="entry name" value="Nucleotide cyclase"/>
    <property type="match status" value="1"/>
</dbReference>
<comment type="catalytic activity">
    <reaction evidence="1">
        <text>GTP = 3',5'-cyclic GMP + diphosphate</text>
        <dbReference type="Rhea" id="RHEA:13665"/>
        <dbReference type="ChEBI" id="CHEBI:33019"/>
        <dbReference type="ChEBI" id="CHEBI:37565"/>
        <dbReference type="ChEBI" id="CHEBI:57746"/>
        <dbReference type="EC" id="4.6.1.2"/>
    </reaction>
</comment>
<evidence type="ECO:0000259" key="11">
    <source>
        <dbReference type="PROSITE" id="PS50125"/>
    </source>
</evidence>
<evidence type="ECO:0000256" key="5">
    <source>
        <dbReference type="ARBA" id="ARBA00022989"/>
    </source>
</evidence>
<reference evidence="12 13" key="1">
    <citation type="submission" date="2023-08" db="EMBL/GenBank/DDBJ databases">
        <title>A Necator americanus chromosomal reference genome.</title>
        <authorList>
            <person name="Ilik V."/>
            <person name="Petrzelkova K.J."/>
            <person name="Pardy F."/>
            <person name="Fuh T."/>
            <person name="Niatou-Singa F.S."/>
            <person name="Gouil Q."/>
            <person name="Baker L."/>
            <person name="Ritchie M.E."/>
            <person name="Jex A.R."/>
            <person name="Gazzola D."/>
            <person name="Li H."/>
            <person name="Toshio Fujiwara R."/>
            <person name="Zhan B."/>
            <person name="Aroian R.V."/>
            <person name="Pafco B."/>
            <person name="Schwarz E.M."/>
        </authorList>
    </citation>
    <scope>NUCLEOTIDE SEQUENCE [LARGE SCALE GENOMIC DNA]</scope>
    <source>
        <strain evidence="12 13">Aroian</strain>
        <tissue evidence="12">Whole animal</tissue>
    </source>
</reference>
<dbReference type="SMART" id="SM00044">
    <property type="entry name" value="CYCc"/>
    <property type="match status" value="1"/>
</dbReference>
<organism evidence="12 13">
    <name type="scientific">Necator americanus</name>
    <name type="common">Human hookworm</name>
    <dbReference type="NCBI Taxonomy" id="51031"/>
    <lineage>
        <taxon>Eukaryota</taxon>
        <taxon>Metazoa</taxon>
        <taxon>Ecdysozoa</taxon>
        <taxon>Nematoda</taxon>
        <taxon>Chromadorea</taxon>
        <taxon>Rhabditida</taxon>
        <taxon>Rhabditina</taxon>
        <taxon>Rhabditomorpha</taxon>
        <taxon>Strongyloidea</taxon>
        <taxon>Ancylostomatidae</taxon>
        <taxon>Bunostominae</taxon>
        <taxon>Necator</taxon>
    </lineage>
</organism>
<evidence type="ECO:0000256" key="8">
    <source>
        <dbReference type="ARBA" id="ARBA00023180"/>
    </source>
</evidence>
<dbReference type="EMBL" id="JAVFWL010000006">
    <property type="protein sequence ID" value="KAK6763437.1"/>
    <property type="molecule type" value="Genomic_DNA"/>
</dbReference>
<comment type="caution">
    <text evidence="12">The sequence shown here is derived from an EMBL/GenBank/DDBJ whole genome shotgun (WGS) entry which is preliminary data.</text>
</comment>
<keyword evidence="8" id="KW-0325">Glycoprotein</keyword>
<keyword evidence="3" id="KW-0812">Transmembrane</keyword>
<keyword evidence="13" id="KW-1185">Reference proteome</keyword>
<name>A0ABR1EL87_NECAM</name>
<comment type="similarity">
    <text evidence="10">Belongs to the adenylyl cyclase class-4/guanylyl cyclase family.</text>
</comment>
<dbReference type="PANTHER" id="PTHR11920">
    <property type="entry name" value="GUANYLYL CYCLASE"/>
    <property type="match status" value="1"/>
</dbReference>
<keyword evidence="5" id="KW-1133">Transmembrane helix</keyword>
<evidence type="ECO:0000256" key="7">
    <source>
        <dbReference type="ARBA" id="ARBA00023170"/>
    </source>
</evidence>
<dbReference type="PROSITE" id="PS00452">
    <property type="entry name" value="GUANYLATE_CYCLASE_1"/>
    <property type="match status" value="1"/>
</dbReference>
<gene>
    <name evidence="12" type="primary">Necator_chrX.g24112</name>
    <name evidence="12" type="ORF">RB195_023947</name>
</gene>
<feature type="domain" description="Guanylate cyclase" evidence="11">
    <location>
        <begin position="646"/>
        <end position="786"/>
    </location>
</feature>
<dbReference type="InterPro" id="IPR029787">
    <property type="entry name" value="Nucleotide_cyclase"/>
</dbReference>
<keyword evidence="9 10" id="KW-0456">Lyase</keyword>
<dbReference type="Pfam" id="PF00211">
    <property type="entry name" value="Guanylate_cyc"/>
    <property type="match status" value="1"/>
</dbReference>
<evidence type="ECO:0000256" key="4">
    <source>
        <dbReference type="ARBA" id="ARBA00022741"/>
    </source>
</evidence>
<comment type="subcellular location">
    <subcellularLocation>
        <location evidence="2">Membrane</location>
    </subcellularLocation>
</comment>
<dbReference type="Gene3D" id="3.30.70.1230">
    <property type="entry name" value="Nucleotide cyclase"/>
    <property type="match status" value="1"/>
</dbReference>
<evidence type="ECO:0000256" key="1">
    <source>
        <dbReference type="ARBA" id="ARBA00001436"/>
    </source>
</evidence>
<dbReference type="PROSITE" id="PS50125">
    <property type="entry name" value="GUANYLATE_CYCLASE_2"/>
    <property type="match status" value="1"/>
</dbReference>
<keyword evidence="7" id="KW-0675">Receptor</keyword>
<evidence type="ECO:0000256" key="2">
    <source>
        <dbReference type="ARBA" id="ARBA00004370"/>
    </source>
</evidence>
<proteinExistence type="inferred from homology"/>
<dbReference type="InterPro" id="IPR018297">
    <property type="entry name" value="A/G_cyclase_CS"/>
</dbReference>
<evidence type="ECO:0000313" key="13">
    <source>
        <dbReference type="Proteomes" id="UP001303046"/>
    </source>
</evidence>
<keyword evidence="4" id="KW-0547">Nucleotide-binding</keyword>